<dbReference type="EMBL" id="JAIHNG010000140">
    <property type="protein sequence ID" value="KAI5953066.1"/>
    <property type="molecule type" value="Genomic_DNA"/>
</dbReference>
<sequence>MEELQQSMGSEASNQPPITNVINPNDYTKNLSCLRLTHYLIKALLKPFLTCNGHIEPDFDANIEQVFSIVNLVGLASTYKVKSSSDAIYLYFRNLYPKWGLSFAILPGLSRFHLVNIEERDKEQLAMLENRMETNLQSRPSKRESTGKDIRESSSQFEQVSQANTSLQITAPSLIEDNRQESSSQPDVAEYQGQEESVELLHENSVESFSGENNEECLDFVLKVPGNQWLASTLEEEDTGTHDNTSTNQSIDPFQRNPFVLRNYSVRSELANQSRTPDRLNMCGTFTNEPRQSVGLPSASQISSRLLSTTSVTLGDDLVDWYEQIFWELEEDLRNERRRNQTSLNPASINFAWASNILPSYTVRQPRENESFYPISGDLPPVYSSLI</sequence>
<proteinExistence type="predicted"/>
<dbReference type="Proteomes" id="UP001204833">
    <property type="component" value="Unassembled WGS sequence"/>
</dbReference>
<protein>
    <submittedName>
        <fullName evidence="2">Uncharacterized protein</fullName>
    </submittedName>
</protein>
<feature type="region of interest" description="Disordered" evidence="1">
    <location>
        <begin position="131"/>
        <end position="197"/>
    </location>
</feature>
<feature type="region of interest" description="Disordered" evidence="1">
    <location>
        <begin position="1"/>
        <end position="21"/>
    </location>
</feature>
<gene>
    <name evidence="2" type="ORF">KGF57_004058</name>
</gene>
<organism evidence="2 3">
    <name type="scientific">Candida theae</name>
    <dbReference type="NCBI Taxonomy" id="1198502"/>
    <lineage>
        <taxon>Eukaryota</taxon>
        <taxon>Fungi</taxon>
        <taxon>Dikarya</taxon>
        <taxon>Ascomycota</taxon>
        <taxon>Saccharomycotina</taxon>
        <taxon>Pichiomycetes</taxon>
        <taxon>Debaryomycetaceae</taxon>
        <taxon>Candida/Lodderomyces clade</taxon>
        <taxon>Candida</taxon>
    </lineage>
</organism>
<feature type="compositionally biased region" description="Basic and acidic residues" evidence="1">
    <location>
        <begin position="141"/>
        <end position="152"/>
    </location>
</feature>
<comment type="caution">
    <text evidence="2">The sequence shown here is derived from an EMBL/GenBank/DDBJ whole genome shotgun (WGS) entry which is preliminary data.</text>
</comment>
<feature type="compositionally biased region" description="Polar residues" evidence="1">
    <location>
        <begin position="153"/>
        <end position="171"/>
    </location>
</feature>
<evidence type="ECO:0000313" key="3">
    <source>
        <dbReference type="Proteomes" id="UP001204833"/>
    </source>
</evidence>
<accession>A0AAD5BBY2</accession>
<keyword evidence="3" id="KW-1185">Reference proteome</keyword>
<reference evidence="2 3" key="1">
    <citation type="journal article" date="2022" name="DNA Res.">
        <title>Genome analysis of five recently described species of the CUG-Ser clade uncovers Candida theae as a new hybrid lineage with pathogenic potential in the Candida parapsilosis species complex.</title>
        <authorList>
            <person name="Mixao V."/>
            <person name="Del Olmo V."/>
            <person name="Hegedusova E."/>
            <person name="Saus E."/>
            <person name="Pryszcz L."/>
            <person name="Cillingova A."/>
            <person name="Nosek J."/>
            <person name="Gabaldon T."/>
        </authorList>
    </citation>
    <scope>NUCLEOTIDE SEQUENCE [LARGE SCALE GENOMIC DNA]</scope>
    <source>
        <strain evidence="2 3">CBS 12239</strain>
    </source>
</reference>
<dbReference type="RefSeq" id="XP_051607479.1">
    <property type="nucleotide sequence ID" value="XM_051753541.1"/>
</dbReference>
<dbReference type="GeneID" id="76152116"/>
<evidence type="ECO:0000256" key="1">
    <source>
        <dbReference type="SAM" id="MobiDB-lite"/>
    </source>
</evidence>
<dbReference type="AlphaFoldDB" id="A0AAD5BBY2"/>
<evidence type="ECO:0000313" key="2">
    <source>
        <dbReference type="EMBL" id="KAI5953066.1"/>
    </source>
</evidence>
<name>A0AAD5BBY2_9ASCO</name>